<gene>
    <name evidence="5" type="ORF">OIU84_001975</name>
</gene>
<feature type="compositionally biased region" description="Low complexity" evidence="3">
    <location>
        <begin position="64"/>
        <end position="73"/>
    </location>
</feature>
<evidence type="ECO:0000256" key="1">
    <source>
        <dbReference type="ARBA" id="ARBA00004123"/>
    </source>
</evidence>
<keyword evidence="6" id="KW-1185">Reference proteome</keyword>
<protein>
    <recommendedName>
        <fullName evidence="4">HhH-GPD domain-containing protein</fullName>
    </recommendedName>
</protein>
<dbReference type="GO" id="GO:0003824">
    <property type="term" value="F:catalytic activity"/>
    <property type="evidence" value="ECO:0007669"/>
    <property type="project" value="InterPro"/>
</dbReference>
<keyword evidence="2" id="KW-0539">Nucleus</keyword>
<dbReference type="InterPro" id="IPR011257">
    <property type="entry name" value="DNA_glycosylase"/>
</dbReference>
<dbReference type="Gene3D" id="1.10.340.30">
    <property type="entry name" value="Hypothetical protein, domain 2"/>
    <property type="match status" value="1"/>
</dbReference>
<dbReference type="GO" id="GO:0005634">
    <property type="term" value="C:nucleus"/>
    <property type="evidence" value="ECO:0007669"/>
    <property type="project" value="UniProtKB-SubCell"/>
</dbReference>
<evidence type="ECO:0000313" key="6">
    <source>
        <dbReference type="Proteomes" id="UP001162972"/>
    </source>
</evidence>
<dbReference type="PANTHER" id="PTHR15074">
    <property type="entry name" value="METHYL-CPG-BINDING PROTEIN"/>
    <property type="match status" value="1"/>
</dbReference>
<evidence type="ECO:0000256" key="2">
    <source>
        <dbReference type="ARBA" id="ARBA00023242"/>
    </source>
</evidence>
<dbReference type="AlphaFoldDB" id="A0AAD6P6H6"/>
<dbReference type="InterPro" id="IPR045138">
    <property type="entry name" value="MeCP2/MBD4"/>
</dbReference>
<dbReference type="GO" id="GO:0003677">
    <property type="term" value="F:DNA binding"/>
    <property type="evidence" value="ECO:0007669"/>
    <property type="project" value="InterPro"/>
</dbReference>
<name>A0AAD6P6H6_9ROSI</name>
<evidence type="ECO:0000313" key="5">
    <source>
        <dbReference type="EMBL" id="KAJ6418707.1"/>
    </source>
</evidence>
<dbReference type="SUPFAM" id="SSF48150">
    <property type="entry name" value="DNA-glycosylase"/>
    <property type="match status" value="1"/>
</dbReference>
<feature type="domain" description="HhH-GPD" evidence="4">
    <location>
        <begin position="116"/>
        <end position="219"/>
    </location>
</feature>
<feature type="compositionally biased region" description="Basic residues" evidence="3">
    <location>
        <begin position="50"/>
        <end position="61"/>
    </location>
</feature>
<comment type="subcellular location">
    <subcellularLocation>
        <location evidence="1">Nucleus</location>
    </subcellularLocation>
</comment>
<organism evidence="5 6">
    <name type="scientific">Salix udensis</name>
    <dbReference type="NCBI Taxonomy" id="889485"/>
    <lineage>
        <taxon>Eukaryota</taxon>
        <taxon>Viridiplantae</taxon>
        <taxon>Streptophyta</taxon>
        <taxon>Embryophyta</taxon>
        <taxon>Tracheophyta</taxon>
        <taxon>Spermatophyta</taxon>
        <taxon>Magnoliopsida</taxon>
        <taxon>eudicotyledons</taxon>
        <taxon>Gunneridae</taxon>
        <taxon>Pentapetalae</taxon>
        <taxon>rosids</taxon>
        <taxon>fabids</taxon>
        <taxon>Malpighiales</taxon>
        <taxon>Salicaceae</taxon>
        <taxon>Saliceae</taxon>
        <taxon>Salix</taxon>
    </lineage>
</organism>
<reference evidence="5 6" key="1">
    <citation type="journal article" date="2023" name="Int. J. Mol. Sci.">
        <title>De Novo Assembly and Annotation of 11 Diverse Shrub Willow (Salix) Genomes Reveals Novel Gene Organization in Sex-Linked Regions.</title>
        <authorList>
            <person name="Hyden B."/>
            <person name="Feng K."/>
            <person name="Yates T.B."/>
            <person name="Jawdy S."/>
            <person name="Cereghino C."/>
            <person name="Smart L.B."/>
            <person name="Muchero W."/>
        </authorList>
    </citation>
    <scope>NUCLEOTIDE SEQUENCE [LARGE SCALE GENOMIC DNA]</scope>
    <source>
        <tissue evidence="5">Shoot tip</tissue>
    </source>
</reference>
<dbReference type="InterPro" id="IPR003265">
    <property type="entry name" value="HhH-GPD_domain"/>
</dbReference>
<comment type="caution">
    <text evidence="5">The sequence shown here is derived from an EMBL/GenBank/DDBJ whole genome shotgun (WGS) entry which is preliminary data.</text>
</comment>
<dbReference type="FunFam" id="1.10.340.30:FF:000007">
    <property type="entry name" value="Methyl-CpG-binding domain protein 4"/>
    <property type="match status" value="1"/>
</dbReference>
<dbReference type="PANTHER" id="PTHR15074:SF0">
    <property type="entry name" value="METHYL-CPG-BINDING DOMAIN PROTEIN 4-LIKE PROTEIN"/>
    <property type="match status" value="1"/>
</dbReference>
<dbReference type="Proteomes" id="UP001162972">
    <property type="component" value="Chromosome 12"/>
</dbReference>
<accession>A0AAD6P6H6</accession>
<evidence type="ECO:0000256" key="3">
    <source>
        <dbReference type="SAM" id="MobiDB-lite"/>
    </source>
</evidence>
<dbReference type="Pfam" id="PF00730">
    <property type="entry name" value="HhH-GPD"/>
    <property type="match status" value="1"/>
</dbReference>
<feature type="region of interest" description="Disordered" evidence="3">
    <location>
        <begin position="1"/>
        <end position="73"/>
    </location>
</feature>
<dbReference type="EMBL" id="JAPFFJ010000010">
    <property type="protein sequence ID" value="KAJ6418707.1"/>
    <property type="molecule type" value="Genomic_DNA"/>
</dbReference>
<evidence type="ECO:0000259" key="4">
    <source>
        <dbReference type="Pfam" id="PF00730"/>
    </source>
</evidence>
<dbReference type="GO" id="GO:0006284">
    <property type="term" value="P:base-excision repair"/>
    <property type="evidence" value="ECO:0007669"/>
    <property type="project" value="InterPro"/>
</dbReference>
<sequence>MAMLFSMESSRAGELDSEECSNSIKAKRRRKKPSPNQEEDEQKDANVIGRSKKKKKKKKREGTKTSLLSGTTSPNFNKFDEAYERKTADNTWKPPKSEFGFLHNHAHDPWRVLVICMLLNRTAGTRAERVIADLFTLCPDAKAATAVATEEIERAIKSLGLQKRRAKMVRRLSEDYLEEGWTHVTQLPGVGKYAADAYAIFCTGKWEQVRPNDHMLNRYWEYLSSTKNSVISINLLEELLVV</sequence>
<proteinExistence type="predicted"/>